<comment type="caution">
    <text evidence="3">The sequence shown here is derived from an EMBL/GenBank/DDBJ whole genome shotgun (WGS) entry which is preliminary data.</text>
</comment>
<dbReference type="EMBL" id="LSMT01000248">
    <property type="protein sequence ID" value="PFX22191.1"/>
    <property type="molecule type" value="Genomic_DNA"/>
</dbReference>
<feature type="compositionally biased region" description="Low complexity" evidence="2">
    <location>
        <begin position="860"/>
        <end position="871"/>
    </location>
</feature>
<protein>
    <submittedName>
        <fullName evidence="3">Uncharacterized protein</fullName>
    </submittedName>
</protein>
<dbReference type="OrthoDB" id="10392044at2759"/>
<reference evidence="4" key="1">
    <citation type="journal article" date="2017" name="bioRxiv">
        <title>Comparative analysis of the genomes of Stylophora pistillata and Acropora digitifera provides evidence for extensive differences between species of corals.</title>
        <authorList>
            <person name="Voolstra C.R."/>
            <person name="Li Y."/>
            <person name="Liew Y.J."/>
            <person name="Baumgarten S."/>
            <person name="Zoccola D."/>
            <person name="Flot J.-F."/>
            <person name="Tambutte S."/>
            <person name="Allemand D."/>
            <person name="Aranda M."/>
        </authorList>
    </citation>
    <scope>NUCLEOTIDE SEQUENCE [LARGE SCALE GENOMIC DNA]</scope>
</reference>
<organism evidence="3 4">
    <name type="scientific">Stylophora pistillata</name>
    <name type="common">Smooth cauliflower coral</name>
    <dbReference type="NCBI Taxonomy" id="50429"/>
    <lineage>
        <taxon>Eukaryota</taxon>
        <taxon>Metazoa</taxon>
        <taxon>Cnidaria</taxon>
        <taxon>Anthozoa</taxon>
        <taxon>Hexacorallia</taxon>
        <taxon>Scleractinia</taxon>
        <taxon>Astrocoeniina</taxon>
        <taxon>Pocilloporidae</taxon>
        <taxon>Stylophora</taxon>
    </lineage>
</organism>
<evidence type="ECO:0000313" key="4">
    <source>
        <dbReference type="Proteomes" id="UP000225706"/>
    </source>
</evidence>
<keyword evidence="4" id="KW-1185">Reference proteome</keyword>
<name>A0A2B4RX47_STYPI</name>
<evidence type="ECO:0000313" key="3">
    <source>
        <dbReference type="EMBL" id="PFX22191.1"/>
    </source>
</evidence>
<feature type="region of interest" description="Disordered" evidence="2">
    <location>
        <begin position="850"/>
        <end position="877"/>
    </location>
</feature>
<dbReference type="Proteomes" id="UP000225706">
    <property type="component" value="Unassembled WGS sequence"/>
</dbReference>
<accession>A0A2B4RX47</accession>
<feature type="compositionally biased region" description="Basic and acidic residues" evidence="2">
    <location>
        <begin position="414"/>
        <end position="426"/>
    </location>
</feature>
<proteinExistence type="predicted"/>
<evidence type="ECO:0000256" key="1">
    <source>
        <dbReference type="SAM" id="Coils"/>
    </source>
</evidence>
<sequence>MGNIFVRLTRWVHSWINALGPVTYNITANYVIIGDYGVVNAQSSNDQVSHDGSAMGCDEANAEITVGSQLHSTPYRLPPPGVEPQLIKVFNQMTKVVDKLYPLRDGGKWNEFDQALNVFQSNYESQPEIKYFLTFEKCVRLTYQKRLEEGRKMAKDALNIVNNEIHGISRDVLRLLGNVALASTFRRKGEEKSKLGSASKYLGRAQQSGERLRGIDSTIIEFALLLLNYEQGRSVSEFAEIANKPRSAKVKASRFYKLCIDRCRKLSGRLYIAKQYFALIFLARLSVPTSTASKKLSVEKTRGYLEKFNRSRIQVKDTPLAAEIKYSMIESHLCHLAGNYSRAEEYAHQALQVAKQYGFDLEIAPAQDQIDHICVSRTSQAKLQHHQNENISAEKENEIRAQDYLKVNGNDLEQLDRNRRGSRDEPLQETTNAPTARTNAADVNISSAQFVNICNNSTINIQATGQREETISVHTTTEQGISIDHESQVGTPANNNNIVSDIVVLGEKNQICISNKDRIILFDLRFPFSPVVFQVPSLGFNSRCKGLFEIMVKIINTLYPLRDRGKWQEFENTLGSLRCRYKLYPEIQCLLLIEEIVKLTYQKDLRKAKKKAKKAKAAISSSELSEAQDVLKVLAYVASASLFRRQPKKKLSKAFKCLQKAMESAVKLEDVNLTIPKFALAILSHEQGRCFMEFATMKSEECIRTEAQKFLGLSIDRFRDLSSENLYSARQCFALIYLARLALPSSMPTSHEGNRQIIPKRDSARARRLLCEFDRSTQVLDKIPTAAEIKNALTKSELCFLKRDYPGAKKYGFQALDIAKASGFELETEPAQENMNHICHYSGYCATQTTSEKRQDKTTSSDSYTCSSSTDSDQRGS</sequence>
<dbReference type="AlphaFoldDB" id="A0A2B4RX47"/>
<feature type="coiled-coil region" evidence="1">
    <location>
        <begin position="598"/>
        <end position="625"/>
    </location>
</feature>
<gene>
    <name evidence="3" type="ORF">AWC38_SpisGene13308</name>
</gene>
<keyword evidence="1" id="KW-0175">Coiled coil</keyword>
<evidence type="ECO:0000256" key="2">
    <source>
        <dbReference type="SAM" id="MobiDB-lite"/>
    </source>
</evidence>
<feature type="compositionally biased region" description="Low complexity" evidence="2">
    <location>
        <begin position="430"/>
        <end position="440"/>
    </location>
</feature>
<feature type="region of interest" description="Disordered" evidence="2">
    <location>
        <begin position="408"/>
        <end position="440"/>
    </location>
</feature>